<proteinExistence type="inferred from homology"/>
<reference evidence="8" key="1">
    <citation type="journal article" date="2019" name="Int. J. Syst. Evol. Microbiol.">
        <title>The Global Catalogue of Microorganisms (GCM) 10K type strain sequencing project: providing services to taxonomists for standard genome sequencing and annotation.</title>
        <authorList>
            <consortium name="The Broad Institute Genomics Platform"/>
            <consortium name="The Broad Institute Genome Sequencing Center for Infectious Disease"/>
            <person name="Wu L."/>
            <person name="Ma J."/>
        </authorList>
    </citation>
    <scope>NUCLEOTIDE SEQUENCE [LARGE SCALE GENOMIC DNA]</scope>
    <source>
        <strain evidence="8">JCM 16545</strain>
    </source>
</reference>
<evidence type="ECO:0000256" key="5">
    <source>
        <dbReference type="ARBA" id="ARBA00023204"/>
    </source>
</evidence>
<dbReference type="Proteomes" id="UP001597297">
    <property type="component" value="Unassembled WGS sequence"/>
</dbReference>
<keyword evidence="8" id="KW-1185">Reference proteome</keyword>
<dbReference type="Pfam" id="PF03167">
    <property type="entry name" value="UDG"/>
    <property type="match status" value="1"/>
</dbReference>
<dbReference type="Gene3D" id="3.40.470.10">
    <property type="entry name" value="Uracil-DNA glycosylase-like domain"/>
    <property type="match status" value="1"/>
</dbReference>
<dbReference type="InterPro" id="IPR036895">
    <property type="entry name" value="Uracil-DNA_glycosylase-like_sf"/>
</dbReference>
<keyword evidence="5" id="KW-0234">DNA repair</keyword>
<keyword evidence="3" id="KW-0378">Hydrolase</keyword>
<dbReference type="InterPro" id="IPR039134">
    <property type="entry name" value="SMUG1"/>
</dbReference>
<evidence type="ECO:0000256" key="1">
    <source>
        <dbReference type="ARBA" id="ARBA00007889"/>
    </source>
</evidence>
<keyword evidence="4" id="KW-0238">DNA-binding</keyword>
<keyword evidence="2" id="KW-0227">DNA damage</keyword>
<dbReference type="RefSeq" id="WP_377094381.1">
    <property type="nucleotide sequence ID" value="NZ_JBHSJM010000001.1"/>
</dbReference>
<dbReference type="EMBL" id="JBHUJC010000020">
    <property type="protein sequence ID" value="MFD2276279.1"/>
    <property type="molecule type" value="Genomic_DNA"/>
</dbReference>
<organism evidence="7 8">
    <name type="scientific">Rubritalea spongiae</name>
    <dbReference type="NCBI Taxonomy" id="430797"/>
    <lineage>
        <taxon>Bacteria</taxon>
        <taxon>Pseudomonadati</taxon>
        <taxon>Verrucomicrobiota</taxon>
        <taxon>Verrucomicrobiia</taxon>
        <taxon>Verrucomicrobiales</taxon>
        <taxon>Rubritaleaceae</taxon>
        <taxon>Rubritalea</taxon>
    </lineage>
</organism>
<dbReference type="PANTHER" id="PTHR13235">
    <property type="entry name" value="SINGLE-STRAND SELECTIVE MONOFUNCTIONAL URACIL DNA GLYCOSYLASE"/>
    <property type="match status" value="1"/>
</dbReference>
<name>A0ABW5E1I8_9BACT</name>
<evidence type="ECO:0000256" key="2">
    <source>
        <dbReference type="ARBA" id="ARBA00022763"/>
    </source>
</evidence>
<evidence type="ECO:0000313" key="8">
    <source>
        <dbReference type="Proteomes" id="UP001597297"/>
    </source>
</evidence>
<gene>
    <name evidence="7" type="ORF">ACFSQZ_07350</name>
</gene>
<dbReference type="InterPro" id="IPR005122">
    <property type="entry name" value="Uracil-DNA_glycosylase-like"/>
</dbReference>
<dbReference type="SUPFAM" id="SSF52141">
    <property type="entry name" value="Uracil-DNA glycosylase-like"/>
    <property type="match status" value="1"/>
</dbReference>
<sequence>MPTELEAAALELIEELAPFTFSEPVTHTYNPLEYAWTSHSEYLRRYGQGKKRVLFLGMNPGPWGMSQTGIPFGEIPAVRDWVGIETKIDKPANEHPKRPVEGFACQRSEVSGRRLWGLFADHYPNSADFFTDHFVANFCPLVWMAETGRNITPDKLKKSESAPVDIVCRKHLAKIITLLQPEFLIGVGAFAEKQLKVTVKEHLPDNTAIIGKILHPSPASPLANKGWPQVPTQQLIDLGIWNA</sequence>
<comment type="similarity">
    <text evidence="1">Belongs to the uracil-DNA glycosylase (UDG) superfamily. SMUG1 family.</text>
</comment>
<dbReference type="PANTHER" id="PTHR13235:SF2">
    <property type="entry name" value="SINGLE-STRAND SELECTIVE MONOFUNCTIONAL URACIL DNA GLYCOSYLASE"/>
    <property type="match status" value="1"/>
</dbReference>
<dbReference type="CDD" id="cd19374">
    <property type="entry name" value="UDG-F3_SMUG1-like"/>
    <property type="match status" value="1"/>
</dbReference>
<feature type="domain" description="Uracil-DNA glycosylase-like" evidence="6">
    <location>
        <begin position="46"/>
        <end position="220"/>
    </location>
</feature>
<accession>A0ABW5E1I8</accession>
<protein>
    <submittedName>
        <fullName evidence="7">Uracil-DNA glycosylase family protein</fullName>
    </submittedName>
</protein>
<evidence type="ECO:0000259" key="6">
    <source>
        <dbReference type="Pfam" id="PF03167"/>
    </source>
</evidence>
<evidence type="ECO:0000256" key="3">
    <source>
        <dbReference type="ARBA" id="ARBA00022801"/>
    </source>
</evidence>
<evidence type="ECO:0000256" key="4">
    <source>
        <dbReference type="ARBA" id="ARBA00023125"/>
    </source>
</evidence>
<comment type="caution">
    <text evidence="7">The sequence shown here is derived from an EMBL/GenBank/DDBJ whole genome shotgun (WGS) entry which is preliminary data.</text>
</comment>
<evidence type="ECO:0000313" key="7">
    <source>
        <dbReference type="EMBL" id="MFD2276279.1"/>
    </source>
</evidence>